<sequence>MGNLRKGSQYNQKKTSRKKPRRKPIRLTGVSQQRRKANERERRRVQTLNSRIEILRDHIPLPPLGKRPTNTEVIWMAATYIEFLTELLKKSEKPSEFPLKTFSAEEQSVSQGLDAALDATAPDLFCLAEGCSPISELDPKELFLLTGML</sequence>
<feature type="compositionally biased region" description="Basic residues" evidence="1">
    <location>
        <begin position="14"/>
        <end position="25"/>
    </location>
</feature>
<dbReference type="InterPro" id="IPR050283">
    <property type="entry name" value="E-box_TF_Regulators"/>
</dbReference>
<dbReference type="PROSITE" id="PS50888">
    <property type="entry name" value="BHLH"/>
    <property type="match status" value="1"/>
</dbReference>
<dbReference type="InterPro" id="IPR011598">
    <property type="entry name" value="bHLH_dom"/>
</dbReference>
<feature type="region of interest" description="Disordered" evidence="1">
    <location>
        <begin position="1"/>
        <end position="44"/>
    </location>
</feature>
<feature type="domain" description="BHLH" evidence="2">
    <location>
        <begin position="32"/>
        <end position="84"/>
    </location>
</feature>
<dbReference type="EMBL" id="CALNXK010000076">
    <property type="protein sequence ID" value="CAH3145625.1"/>
    <property type="molecule type" value="Genomic_DNA"/>
</dbReference>
<accession>A0ABN8PK49</accession>
<keyword evidence="4" id="KW-1185">Reference proteome</keyword>
<evidence type="ECO:0000256" key="1">
    <source>
        <dbReference type="SAM" id="MobiDB-lite"/>
    </source>
</evidence>
<dbReference type="SMART" id="SM00353">
    <property type="entry name" value="HLH"/>
    <property type="match status" value="1"/>
</dbReference>
<reference evidence="3 4" key="1">
    <citation type="submission" date="2022-05" db="EMBL/GenBank/DDBJ databases">
        <authorList>
            <consortium name="Genoscope - CEA"/>
            <person name="William W."/>
        </authorList>
    </citation>
    <scope>NUCLEOTIDE SEQUENCE [LARGE SCALE GENOMIC DNA]</scope>
</reference>
<dbReference type="Pfam" id="PF00010">
    <property type="entry name" value="HLH"/>
    <property type="match status" value="1"/>
</dbReference>
<evidence type="ECO:0000313" key="3">
    <source>
        <dbReference type="EMBL" id="CAH3145625.1"/>
    </source>
</evidence>
<dbReference type="PANTHER" id="PTHR23349">
    <property type="entry name" value="BASIC HELIX-LOOP-HELIX TRANSCRIPTION FACTOR, TWIST"/>
    <property type="match status" value="1"/>
</dbReference>
<protein>
    <recommendedName>
        <fullName evidence="2">BHLH domain-containing protein</fullName>
    </recommendedName>
</protein>
<dbReference type="Proteomes" id="UP001159405">
    <property type="component" value="Unassembled WGS sequence"/>
</dbReference>
<evidence type="ECO:0000313" key="4">
    <source>
        <dbReference type="Proteomes" id="UP001159405"/>
    </source>
</evidence>
<organism evidence="3 4">
    <name type="scientific">Porites lobata</name>
    <dbReference type="NCBI Taxonomy" id="104759"/>
    <lineage>
        <taxon>Eukaryota</taxon>
        <taxon>Metazoa</taxon>
        <taxon>Cnidaria</taxon>
        <taxon>Anthozoa</taxon>
        <taxon>Hexacorallia</taxon>
        <taxon>Scleractinia</taxon>
        <taxon>Fungiina</taxon>
        <taxon>Poritidae</taxon>
        <taxon>Porites</taxon>
    </lineage>
</organism>
<gene>
    <name evidence="3" type="ORF">PLOB_00044616</name>
</gene>
<comment type="caution">
    <text evidence="3">The sequence shown here is derived from an EMBL/GenBank/DDBJ whole genome shotgun (WGS) entry which is preliminary data.</text>
</comment>
<proteinExistence type="predicted"/>
<feature type="compositionally biased region" description="Polar residues" evidence="1">
    <location>
        <begin position="1"/>
        <end position="12"/>
    </location>
</feature>
<evidence type="ECO:0000259" key="2">
    <source>
        <dbReference type="PROSITE" id="PS50888"/>
    </source>
</evidence>
<dbReference type="SUPFAM" id="SSF47459">
    <property type="entry name" value="HLH, helix-loop-helix DNA-binding domain"/>
    <property type="match status" value="1"/>
</dbReference>
<dbReference type="InterPro" id="IPR036638">
    <property type="entry name" value="HLH_DNA-bd_sf"/>
</dbReference>
<dbReference type="PANTHER" id="PTHR23349:SF110">
    <property type="entry name" value="BHLH DOMAIN-CONTAINING PROTEIN"/>
    <property type="match status" value="1"/>
</dbReference>
<name>A0ABN8PK49_9CNID</name>
<dbReference type="Gene3D" id="4.10.280.10">
    <property type="entry name" value="Helix-loop-helix DNA-binding domain"/>
    <property type="match status" value="1"/>
</dbReference>